<gene>
    <name evidence="2" type="ORF">SDAV_00906</name>
</gene>
<dbReference type="PANTHER" id="PTHR43423">
    <property type="entry name" value="ABC TRANSPORTER I FAMILY MEMBER 17"/>
    <property type="match status" value="1"/>
</dbReference>
<evidence type="ECO:0000313" key="3">
    <source>
        <dbReference type="Proteomes" id="UP000253689"/>
    </source>
</evidence>
<sequence>MGVLATNRTIALKPEILLMDEPTSALDPIATAKVEELILDLKKNFTIIIVTNSLQQALRISDYTAFFWMGQLI</sequence>
<dbReference type="GO" id="GO:0005524">
    <property type="term" value="F:ATP binding"/>
    <property type="evidence" value="ECO:0007669"/>
    <property type="project" value="UniProtKB-KW"/>
</dbReference>
<keyword evidence="3" id="KW-1185">Reference proteome</keyword>
<protein>
    <submittedName>
        <fullName evidence="2">Phosphate ABC transporter, ATP-binding protein</fullName>
    </submittedName>
</protein>
<evidence type="ECO:0000313" key="2">
    <source>
        <dbReference type="EMBL" id="AXF95887.1"/>
    </source>
</evidence>
<dbReference type="AlphaFoldDB" id="A0A345DNU9"/>
<accession>A0A345DNU9</accession>
<keyword evidence="1" id="KW-0472">Membrane</keyword>
<dbReference type="InterPro" id="IPR027417">
    <property type="entry name" value="P-loop_NTPase"/>
</dbReference>
<dbReference type="EMBL" id="CP031088">
    <property type="protein sequence ID" value="AXF95887.1"/>
    <property type="molecule type" value="Genomic_DNA"/>
</dbReference>
<organism evidence="2 3">
    <name type="scientific">Spiroplasma phoeniceum P40</name>
    <dbReference type="NCBI Taxonomy" id="1276259"/>
    <lineage>
        <taxon>Bacteria</taxon>
        <taxon>Bacillati</taxon>
        <taxon>Mycoplasmatota</taxon>
        <taxon>Mollicutes</taxon>
        <taxon>Entomoplasmatales</taxon>
        <taxon>Spiroplasmataceae</taxon>
        <taxon>Spiroplasma</taxon>
    </lineage>
</organism>
<dbReference type="Gene3D" id="3.40.50.300">
    <property type="entry name" value="P-loop containing nucleotide triphosphate hydrolases"/>
    <property type="match status" value="1"/>
</dbReference>
<keyword evidence="2" id="KW-0067">ATP-binding</keyword>
<dbReference type="KEGG" id="sphh:SDAV_00906"/>
<dbReference type="Proteomes" id="UP000253689">
    <property type="component" value="Chromosome"/>
</dbReference>
<proteinExistence type="predicted"/>
<keyword evidence="2" id="KW-0547">Nucleotide-binding</keyword>
<name>A0A345DNU9_9MOLU</name>
<reference evidence="3" key="1">
    <citation type="submission" date="2018-07" db="EMBL/GenBank/DDBJ databases">
        <title>Complete Genome Sequence of Spiroplasma phoeniceum.</title>
        <authorList>
            <person name="Davis R.E."/>
            <person name="Shao J.Y."/>
            <person name="Zhao Y."/>
            <person name="Silver A."/>
            <person name="Stump z."/>
            <person name="Gasparich G."/>
        </authorList>
    </citation>
    <scope>NUCLEOTIDE SEQUENCE [LARGE SCALE GENOMIC DNA]</scope>
    <source>
        <strain evidence="3">P40</strain>
    </source>
</reference>
<dbReference type="SUPFAM" id="SSF52540">
    <property type="entry name" value="P-loop containing nucleoside triphosphate hydrolases"/>
    <property type="match status" value="1"/>
</dbReference>
<evidence type="ECO:0000256" key="1">
    <source>
        <dbReference type="ARBA" id="ARBA00023136"/>
    </source>
</evidence>
<dbReference type="PANTHER" id="PTHR43423:SF1">
    <property type="entry name" value="ABC TRANSPORTER I FAMILY MEMBER 17"/>
    <property type="match status" value="1"/>
</dbReference>